<gene>
    <name evidence="1" type="ORF">Goe8_c01230</name>
</gene>
<name>A0A516KMU0_9CAUD</name>
<keyword evidence="2" id="KW-1185">Reference proteome</keyword>
<sequence length="85" mass="9777">MANQLIKLEKHHCRYCGELDKHLKALELPYTAYNMDDEPKYATQYGVMSAPVLILADEKGNAIKQVNGFFRDQIDELIAEYQEGK</sequence>
<dbReference type="SUPFAM" id="SSF52833">
    <property type="entry name" value="Thioredoxin-like"/>
    <property type="match status" value="1"/>
</dbReference>
<evidence type="ECO:0000313" key="1">
    <source>
        <dbReference type="EMBL" id="QDP42896.1"/>
    </source>
</evidence>
<organism evidence="1 2">
    <name type="scientific">Bacillus phage vB_BmeM-Goe8</name>
    <dbReference type="NCBI Taxonomy" id="2593638"/>
    <lineage>
        <taxon>Viruses</taxon>
        <taxon>Duplodnaviria</taxon>
        <taxon>Heunggongvirae</taxon>
        <taxon>Uroviricota</taxon>
        <taxon>Caudoviricetes</taxon>
        <taxon>Herelleviridae</taxon>
        <taxon>Bastillevirinae</taxon>
        <taxon>Goettingenvirus</taxon>
        <taxon>Goettingenvirus goe8</taxon>
    </lineage>
</organism>
<accession>A0A516KMU0</accession>
<dbReference type="Gene3D" id="3.40.30.10">
    <property type="entry name" value="Glutaredoxin"/>
    <property type="match status" value="1"/>
</dbReference>
<evidence type="ECO:0008006" key="3">
    <source>
        <dbReference type="Google" id="ProtNLM"/>
    </source>
</evidence>
<protein>
    <recommendedName>
        <fullName evidence="3">Thioredoxin</fullName>
    </recommendedName>
</protein>
<dbReference type="EMBL" id="MN043729">
    <property type="protein sequence ID" value="QDP42896.1"/>
    <property type="molecule type" value="Genomic_DNA"/>
</dbReference>
<reference evidence="1 2" key="1">
    <citation type="submission" date="2019-06" db="EMBL/GenBank/DDBJ databases">
        <authorList>
            <person name="Hertel R."/>
        </authorList>
    </citation>
    <scope>NUCLEOTIDE SEQUENCE [LARGE SCALE GENOMIC DNA]</scope>
</reference>
<evidence type="ECO:0000313" key="2">
    <source>
        <dbReference type="Proteomes" id="UP000317800"/>
    </source>
</evidence>
<proteinExistence type="predicted"/>
<dbReference type="Proteomes" id="UP000317800">
    <property type="component" value="Segment"/>
</dbReference>
<dbReference type="InterPro" id="IPR036249">
    <property type="entry name" value="Thioredoxin-like_sf"/>
</dbReference>